<evidence type="ECO:0000313" key="11">
    <source>
        <dbReference type="Proteomes" id="UP000807825"/>
    </source>
</evidence>
<dbReference type="GO" id="GO:0022857">
    <property type="term" value="F:transmembrane transporter activity"/>
    <property type="evidence" value="ECO:0007669"/>
    <property type="project" value="InterPro"/>
</dbReference>
<comment type="subcellular location">
    <subcellularLocation>
        <location evidence="1">Cell membrane</location>
        <topology evidence="1">Multi-pass membrane protein</topology>
    </subcellularLocation>
</comment>
<evidence type="ECO:0000256" key="4">
    <source>
        <dbReference type="ARBA" id="ARBA00022692"/>
    </source>
</evidence>
<feature type="transmembrane region" description="Helical" evidence="9">
    <location>
        <begin position="93"/>
        <end position="118"/>
    </location>
</feature>
<protein>
    <submittedName>
        <fullName evidence="10">Branched-chain amino acid ABC transporter permease</fullName>
    </submittedName>
</protein>
<feature type="transmembrane region" description="Helical" evidence="9">
    <location>
        <begin position="190"/>
        <end position="212"/>
    </location>
</feature>
<dbReference type="Proteomes" id="UP000807825">
    <property type="component" value="Unassembled WGS sequence"/>
</dbReference>
<evidence type="ECO:0000256" key="7">
    <source>
        <dbReference type="ARBA" id="ARBA00023136"/>
    </source>
</evidence>
<evidence type="ECO:0000313" key="10">
    <source>
        <dbReference type="EMBL" id="MBI5252011.1"/>
    </source>
</evidence>
<dbReference type="InterPro" id="IPR001851">
    <property type="entry name" value="ABC_transp_permease"/>
</dbReference>
<dbReference type="CDD" id="cd06582">
    <property type="entry name" value="TM_PBP1_LivH_like"/>
    <property type="match status" value="1"/>
</dbReference>
<dbReference type="GO" id="GO:0005886">
    <property type="term" value="C:plasma membrane"/>
    <property type="evidence" value="ECO:0007669"/>
    <property type="project" value="UniProtKB-SubCell"/>
</dbReference>
<reference evidence="10" key="1">
    <citation type="submission" date="2020-07" db="EMBL/GenBank/DDBJ databases">
        <title>Huge and variable diversity of episymbiotic CPR bacteria and DPANN archaea in groundwater ecosystems.</title>
        <authorList>
            <person name="He C.Y."/>
            <person name="Keren R."/>
            <person name="Whittaker M."/>
            <person name="Farag I.F."/>
            <person name="Doudna J."/>
            <person name="Cate J.H.D."/>
            <person name="Banfield J.F."/>
        </authorList>
    </citation>
    <scope>NUCLEOTIDE SEQUENCE</scope>
    <source>
        <strain evidence="10">NC_groundwater_1664_Pr3_B-0.1um_52_9</strain>
    </source>
</reference>
<feature type="transmembrane region" description="Helical" evidence="9">
    <location>
        <begin position="63"/>
        <end position="81"/>
    </location>
</feature>
<evidence type="ECO:0000256" key="5">
    <source>
        <dbReference type="ARBA" id="ARBA00022970"/>
    </source>
</evidence>
<proteinExistence type="inferred from homology"/>
<name>A0A9D6V8R6_9BACT</name>
<feature type="transmembrane region" description="Helical" evidence="9">
    <location>
        <begin position="138"/>
        <end position="161"/>
    </location>
</feature>
<organism evidence="10 11">
    <name type="scientific">Desulfomonile tiedjei</name>
    <dbReference type="NCBI Taxonomy" id="2358"/>
    <lineage>
        <taxon>Bacteria</taxon>
        <taxon>Pseudomonadati</taxon>
        <taxon>Thermodesulfobacteriota</taxon>
        <taxon>Desulfomonilia</taxon>
        <taxon>Desulfomonilales</taxon>
        <taxon>Desulfomonilaceae</taxon>
        <taxon>Desulfomonile</taxon>
    </lineage>
</organism>
<comment type="similarity">
    <text evidence="8">Belongs to the binding-protein-dependent transport system permease family. LivHM subfamily.</text>
</comment>
<keyword evidence="7 9" id="KW-0472">Membrane</keyword>
<keyword evidence="6 9" id="KW-1133">Transmembrane helix</keyword>
<dbReference type="AlphaFoldDB" id="A0A9D6V8R6"/>
<keyword evidence="4 9" id="KW-0812">Transmembrane</keyword>
<gene>
    <name evidence="10" type="ORF">HY912_21160</name>
</gene>
<accession>A0A9D6V8R6</accession>
<dbReference type="EMBL" id="JACRDE010000550">
    <property type="protein sequence ID" value="MBI5252011.1"/>
    <property type="molecule type" value="Genomic_DNA"/>
</dbReference>
<evidence type="ECO:0000256" key="8">
    <source>
        <dbReference type="ARBA" id="ARBA00037998"/>
    </source>
</evidence>
<feature type="transmembrane region" description="Helical" evidence="9">
    <location>
        <begin position="270"/>
        <end position="288"/>
    </location>
</feature>
<keyword evidence="3" id="KW-1003">Cell membrane</keyword>
<evidence type="ECO:0000256" key="2">
    <source>
        <dbReference type="ARBA" id="ARBA00022448"/>
    </source>
</evidence>
<keyword evidence="2" id="KW-0813">Transport</keyword>
<dbReference type="GO" id="GO:0006865">
    <property type="term" value="P:amino acid transport"/>
    <property type="evidence" value="ECO:0007669"/>
    <property type="project" value="UniProtKB-KW"/>
</dbReference>
<feature type="transmembrane region" description="Helical" evidence="9">
    <location>
        <begin position="6"/>
        <end position="29"/>
    </location>
</feature>
<dbReference type="Pfam" id="PF02653">
    <property type="entry name" value="BPD_transp_2"/>
    <property type="match status" value="1"/>
</dbReference>
<evidence type="ECO:0000256" key="6">
    <source>
        <dbReference type="ARBA" id="ARBA00022989"/>
    </source>
</evidence>
<keyword evidence="5" id="KW-0029">Amino-acid transport</keyword>
<dbReference type="PANTHER" id="PTHR11795:SF451">
    <property type="entry name" value="ABC TRANSPORTER PERMEASE PROTEIN"/>
    <property type="match status" value="1"/>
</dbReference>
<evidence type="ECO:0000256" key="1">
    <source>
        <dbReference type="ARBA" id="ARBA00004651"/>
    </source>
</evidence>
<evidence type="ECO:0000256" key="9">
    <source>
        <dbReference type="SAM" id="Phobius"/>
    </source>
</evidence>
<dbReference type="InterPro" id="IPR052157">
    <property type="entry name" value="BCAA_transport_permease"/>
</dbReference>
<evidence type="ECO:0000256" key="3">
    <source>
        <dbReference type="ARBA" id="ARBA00022475"/>
    </source>
</evidence>
<sequence>MDFQVLLQLTVTGLAWGSVYACIALGFVLIFKATEVFNFAQPELMMLGAYLAFTLIAGLKLPFILGFVCALVLVALVAALLEMMVVRPLVGEPVLSIIMVTLGLANVLRGLTGLAWGYEELQFPSPFPRNPLHVFGAAINQAELFTIVATAILLIVFLLFFKYSSSGIAMRATAEDAKTAFLMGINVKRVFTASWVIASVVATVAGVFLASLTHLEPIMSFTGLRALPAIILGGLDSIPGAIIGGLIIGVAENLAGFYLESYLGSGVREITAYAIVLIVMMIRPYGLFGSREIERV</sequence>
<comment type="caution">
    <text evidence="10">The sequence shown here is derived from an EMBL/GenBank/DDBJ whole genome shotgun (WGS) entry which is preliminary data.</text>
</comment>
<dbReference type="PANTHER" id="PTHR11795">
    <property type="entry name" value="BRANCHED-CHAIN AMINO ACID TRANSPORT SYSTEM PERMEASE PROTEIN LIVH"/>
    <property type="match status" value="1"/>
</dbReference>
<feature type="transmembrane region" description="Helical" evidence="9">
    <location>
        <begin position="36"/>
        <end position="57"/>
    </location>
</feature>